<keyword evidence="2" id="KW-1185">Reference proteome</keyword>
<dbReference type="Pfam" id="PF04365">
    <property type="entry name" value="BrnT_toxin"/>
    <property type="match status" value="1"/>
</dbReference>
<evidence type="ECO:0008006" key="3">
    <source>
        <dbReference type="Google" id="ProtNLM"/>
    </source>
</evidence>
<dbReference type="OrthoDB" id="9802417at2"/>
<dbReference type="eggNOG" id="COG2929">
    <property type="taxonomic scope" value="Bacteria"/>
</dbReference>
<evidence type="ECO:0000313" key="2">
    <source>
        <dbReference type="Proteomes" id="UP000009222"/>
    </source>
</evidence>
<organism evidence="1 2">
    <name type="scientific">Leadbettera azotonutricia (strain ATCC BAA-888 / DSM 13862 / ZAS-9)</name>
    <name type="common">Treponema azotonutricium</name>
    <dbReference type="NCBI Taxonomy" id="545695"/>
    <lineage>
        <taxon>Bacteria</taxon>
        <taxon>Pseudomonadati</taxon>
        <taxon>Spirochaetota</taxon>
        <taxon>Spirochaetia</taxon>
        <taxon>Spirochaetales</taxon>
        <taxon>Breznakiellaceae</taxon>
        <taxon>Leadbettera</taxon>
    </lineage>
</organism>
<dbReference type="EMBL" id="CP001841">
    <property type="protein sequence ID" value="AEF82778.1"/>
    <property type="molecule type" value="Genomic_DNA"/>
</dbReference>
<gene>
    <name evidence="1" type="ordered locus">TREAZ_2165</name>
</gene>
<accession>F5Y997</accession>
<name>F5Y997_LEAAZ</name>
<dbReference type="InParanoid" id="F5Y997"/>
<dbReference type="InterPro" id="IPR007460">
    <property type="entry name" value="BrnT_toxin"/>
</dbReference>
<dbReference type="RefSeq" id="WP_015709885.1">
    <property type="nucleotide sequence ID" value="NC_015577.1"/>
</dbReference>
<dbReference type="HOGENOM" id="CLU_149290_1_2_12"/>
<reference evidence="2" key="1">
    <citation type="submission" date="2009-12" db="EMBL/GenBank/DDBJ databases">
        <title>Complete sequence of Treponema azotonutricium strain ZAS-9.</title>
        <authorList>
            <person name="Tetu S.G."/>
            <person name="Matson E."/>
            <person name="Ren Q."/>
            <person name="Seshadri R."/>
            <person name="Elbourne L."/>
            <person name="Hassan K.A."/>
            <person name="Durkin A."/>
            <person name="Radune D."/>
            <person name="Mohamoud Y."/>
            <person name="Shay R."/>
            <person name="Jin S."/>
            <person name="Zhang X."/>
            <person name="Lucey K."/>
            <person name="Ballor N.R."/>
            <person name="Ottesen E."/>
            <person name="Rosenthal R."/>
            <person name="Allen A."/>
            <person name="Leadbetter J.R."/>
            <person name="Paulsen I.T."/>
        </authorList>
    </citation>
    <scope>NUCLEOTIDE SEQUENCE [LARGE SCALE GENOMIC DNA]</scope>
    <source>
        <strain evidence="2">ATCC BAA-888 / DSM 13862 / ZAS-9</strain>
    </source>
</reference>
<sequence>MRLDGIDWDDEKNATNKRLHHVDFEDAQYIFWDGNRLEREDKSEGNTSGEERWQTLGMVGKTLFVVYAERGNAKRIITARIATKKERRSYNGYYQIEGEGWTKAT</sequence>
<reference evidence="1 2" key="2">
    <citation type="journal article" date="2011" name="ISME J.">
        <title>RNA-seq reveals cooperative metabolic interactions between two termite-gut spirochete species in co-culture.</title>
        <authorList>
            <person name="Rosenthal A.Z."/>
            <person name="Matson E.G."/>
            <person name="Eldar A."/>
            <person name="Leadbetter J.R."/>
        </authorList>
    </citation>
    <scope>NUCLEOTIDE SEQUENCE [LARGE SCALE GENOMIC DNA]</scope>
    <source>
        <strain evidence="2">ATCC BAA-888 / DSM 13862 / ZAS-9</strain>
    </source>
</reference>
<dbReference type="STRING" id="545695.TREAZ_2165"/>
<dbReference type="KEGG" id="taz:TREAZ_2165"/>
<proteinExistence type="predicted"/>
<dbReference type="AlphaFoldDB" id="F5Y997"/>
<evidence type="ECO:0000313" key="1">
    <source>
        <dbReference type="EMBL" id="AEF82778.1"/>
    </source>
</evidence>
<dbReference type="InterPro" id="IPR038573">
    <property type="entry name" value="BrnT_sf"/>
</dbReference>
<dbReference type="Proteomes" id="UP000009222">
    <property type="component" value="Chromosome"/>
</dbReference>
<protein>
    <recommendedName>
        <fullName evidence="3">BrnT family toxin</fullName>
    </recommendedName>
</protein>
<dbReference type="Gene3D" id="3.10.450.530">
    <property type="entry name" value="Ribonuclease toxin, BrnT, of type II toxin-antitoxin system"/>
    <property type="match status" value="1"/>
</dbReference>